<name>A0A9Y1FQ80_9ARCH</name>
<keyword evidence="1" id="KW-0472">Membrane</keyword>
<organism evidence="3">
    <name type="scientific">Candidatus Heimdallarchaeum endolithica</name>
    <dbReference type="NCBI Taxonomy" id="2876572"/>
    <lineage>
        <taxon>Archaea</taxon>
        <taxon>Promethearchaeati</taxon>
        <taxon>Candidatus Heimdallarchaeota</taxon>
        <taxon>Candidatus Heimdallarchaeia (ex Rinke et al. 2021) (nom. nud.)</taxon>
        <taxon>Candidatus Heimdallarchaeales</taxon>
        <taxon>Candidatus Heimdallarchaeaceae</taxon>
        <taxon>Candidatus Heimdallarchaeum</taxon>
    </lineage>
</organism>
<dbReference type="EMBL" id="CP084167">
    <property type="protein sequence ID" value="UJG44489.1"/>
    <property type="molecule type" value="Genomic_DNA"/>
</dbReference>
<evidence type="ECO:0000256" key="1">
    <source>
        <dbReference type="SAM" id="Phobius"/>
    </source>
</evidence>
<feature type="domain" description="Zinc-ribbon" evidence="2">
    <location>
        <begin position="203"/>
        <end position="225"/>
    </location>
</feature>
<sequence>MKKKSFIVFLFIALLFSSFSFLVKGETTTETVLEEYDIIFEWGYVYYFSEKTPAEQTEVTLEISSDQTLLFFVSDEGDAENYADGEEIDVYYVNYNVLVTTLSFVLDEKRSYDFAFDNTNSEGVDANISYAIIRFTYEVTNTSSNWIVWVIIIAAVVGLVVLIIVKRSKQTPAKYAPPPQYSSYDTSSTVHQTYQQPVTPSKYCTNCGATNEENAMFCTNCGAKLS</sequence>
<feature type="transmembrane region" description="Helical" evidence="1">
    <location>
        <begin position="146"/>
        <end position="165"/>
    </location>
</feature>
<accession>A0A9Y1FQ80</accession>
<dbReference type="Gene3D" id="4.10.1060.50">
    <property type="match status" value="1"/>
</dbReference>
<dbReference type="AlphaFoldDB" id="A0A9Y1FQ80"/>
<evidence type="ECO:0000313" key="3">
    <source>
        <dbReference type="EMBL" id="UJG44489.1"/>
    </source>
</evidence>
<proteinExistence type="predicted"/>
<reference evidence="3" key="1">
    <citation type="journal article" date="2022" name="Nat. Microbiol.">
        <title>Unique mobile elements and scalable gene flow at the prokaryote-eukaryote boundary revealed by circularized Asgard archaea genomes.</title>
        <authorList>
            <person name="Wu F."/>
            <person name="Speth D.R."/>
            <person name="Philosof A."/>
            <person name="Cremiere A."/>
            <person name="Narayanan A."/>
            <person name="Barco R.A."/>
            <person name="Connon S.A."/>
            <person name="Amend J.P."/>
            <person name="Antoshechkin I.A."/>
            <person name="Orphan V.J."/>
        </authorList>
    </citation>
    <scope>NUCLEOTIDE SEQUENCE</scope>
    <source>
        <strain evidence="3">PR6</strain>
    </source>
</reference>
<dbReference type="InterPro" id="IPR026870">
    <property type="entry name" value="Zinc_ribbon_dom"/>
</dbReference>
<gene>
    <name evidence="3" type="ORF">K9W46_04750</name>
</gene>
<dbReference type="InterPro" id="IPR038587">
    <property type="entry name" value="Ribosomal_eL40_sf"/>
</dbReference>
<protein>
    <submittedName>
        <fullName evidence="3">Zinc ribbon domain-containing protein</fullName>
    </submittedName>
</protein>
<dbReference type="Proteomes" id="UP001200513">
    <property type="component" value="Chromosome"/>
</dbReference>
<dbReference type="Pfam" id="PF13240">
    <property type="entry name" value="Zn_Ribbon_1"/>
    <property type="match status" value="1"/>
</dbReference>
<keyword evidence="1" id="KW-0812">Transmembrane</keyword>
<keyword evidence="1" id="KW-1133">Transmembrane helix</keyword>
<evidence type="ECO:0000259" key="2">
    <source>
        <dbReference type="Pfam" id="PF13240"/>
    </source>
</evidence>